<dbReference type="AlphaFoldDB" id="A0A061ATK3"/>
<dbReference type="FunFam" id="3.30.465.10:FF:000014">
    <property type="entry name" value="D-lactate dehydrogenase (Cytochrome), putative"/>
    <property type="match status" value="1"/>
</dbReference>
<dbReference type="Pfam" id="PF01565">
    <property type="entry name" value="FAD_binding_4"/>
    <property type="match status" value="1"/>
</dbReference>
<evidence type="ECO:0000256" key="3">
    <source>
        <dbReference type="ARBA" id="ARBA00008000"/>
    </source>
</evidence>
<dbReference type="InterPro" id="IPR004113">
    <property type="entry name" value="FAD-bd_oxidored_4_C"/>
</dbReference>
<dbReference type="FunFam" id="1.10.45.10:FF:000001">
    <property type="entry name" value="D-lactate dehydrogenase mitochondrial"/>
    <property type="match status" value="1"/>
</dbReference>
<evidence type="ECO:0000256" key="10">
    <source>
        <dbReference type="ARBA" id="ARBA00051436"/>
    </source>
</evidence>
<dbReference type="FunFam" id="3.30.70.2740:FF:000001">
    <property type="entry name" value="D-lactate dehydrogenase mitochondrial"/>
    <property type="match status" value="1"/>
</dbReference>
<proteinExistence type="inferred from homology"/>
<reference evidence="14" key="3">
    <citation type="submission" date="2017-01" db="EMBL/GenBank/DDBJ databases">
        <authorList>
            <person name="Mah S.A."/>
            <person name="Swanson W.J."/>
            <person name="Moy G.W."/>
            <person name="Vacquier V.D."/>
        </authorList>
    </citation>
    <scope>NUCLEOTIDE SEQUENCE [LARGE SCALE GENOMIC DNA]</scope>
    <source>
        <strain evidence="14">65</strain>
    </source>
</reference>
<dbReference type="Gene3D" id="3.30.70.2740">
    <property type="match status" value="1"/>
</dbReference>
<dbReference type="InterPro" id="IPR016171">
    <property type="entry name" value="Vanillyl_alc_oxidase_C-sub2"/>
</dbReference>
<dbReference type="GO" id="GO:0004458">
    <property type="term" value="F:D-lactate dehydrogenase (cytochrome) activity"/>
    <property type="evidence" value="ECO:0007669"/>
    <property type="project" value="UniProtKB-EC"/>
</dbReference>
<dbReference type="STRING" id="36022.A0A061ATK3"/>
<sequence>MLKYRLGQRLGHGVVSQASKRAVLQPVRLMHSAKPTNTKFPHFTTTTKLIATVGTVALGLAASSTLIKNDDKNTAISSATSPYDNGCTTKLTDLDPPTYGTLEDFQHAKDAIIAIVGEDNVATSASEIDYHSDAYFNSHHALDGQKPYMVVYPKSTAEVSEIMKVCYKYSIPTIPFAGGTSLEGHYIATTGTPCITLDFAKNMNHIIELHKDDLDVVVQPGVGWEDLDDYLGERGLLFGPDPGPGALIGGMIATSCSGTNAARYGTMKESVAGLTVVLADGTIVKTKARPRKSSAGYNLTGLVIGSEGTLGIVTEATLKLNVRPREETVAVVSFDHIEEASKTVADIVQRGIQVNAAELLDDKMMSVVNASGQTSRHWIEKPTLFFKIGGNNRVVLSELVSEVRQIAKDNNSSHFEFARTKDEIEELWEARKMALWSTINQGKSKNKDIQIWTTDVAVPISKLCQVLSETKEDINKSGLTGTLVGHAGDGNFHAFLLYTPEERPIAEKLVENMVKRAVKAEGTCTGEHGVGYGKREFLLEELGHEPIDMMRRIKIALDPKRLLNPDKVFKIDPNDKEH</sequence>
<evidence type="ECO:0000256" key="6">
    <source>
        <dbReference type="ARBA" id="ARBA00022946"/>
    </source>
</evidence>
<protein>
    <recommendedName>
        <fullName evidence="9">D-lactate dehydrogenase (cytochrome)</fullName>
        <ecNumber evidence="9">1.1.2.4</ecNumber>
    </recommendedName>
    <alternativeName>
        <fullName evidence="11">D-lactate ferricytochrome C oxidoreductase</fullName>
    </alternativeName>
</protein>
<keyword evidence="8" id="KW-0496">Mitochondrion</keyword>
<dbReference type="PROSITE" id="PS51387">
    <property type="entry name" value="FAD_PCMH"/>
    <property type="match status" value="1"/>
</dbReference>
<evidence type="ECO:0000313" key="15">
    <source>
        <dbReference type="Proteomes" id="UP000189513"/>
    </source>
</evidence>
<evidence type="ECO:0000256" key="1">
    <source>
        <dbReference type="ARBA" id="ARBA00001974"/>
    </source>
</evidence>
<dbReference type="PANTHER" id="PTHR11748">
    <property type="entry name" value="D-LACTATE DEHYDROGENASE"/>
    <property type="match status" value="1"/>
</dbReference>
<name>A0A061ATK3_CYBFA</name>
<dbReference type="EC" id="1.1.2.4" evidence="9"/>
<dbReference type="InterPro" id="IPR036318">
    <property type="entry name" value="FAD-bd_PCMH-like_sf"/>
</dbReference>
<evidence type="ECO:0000259" key="12">
    <source>
        <dbReference type="PROSITE" id="PS51387"/>
    </source>
</evidence>
<dbReference type="Gene3D" id="3.30.465.10">
    <property type="match status" value="1"/>
</dbReference>
<reference evidence="13" key="1">
    <citation type="journal article" date="2014" name="Genome Announc.">
        <title>Genome sequence of the yeast Cyberlindnera fabianii (Hansenula fabianii).</title>
        <authorList>
            <person name="Freel K.C."/>
            <person name="Sarilar V."/>
            <person name="Neuveglise C."/>
            <person name="Devillers H."/>
            <person name="Friedrich A."/>
            <person name="Schacherer J."/>
        </authorList>
    </citation>
    <scope>NUCLEOTIDE SEQUENCE</scope>
    <source>
        <strain evidence="13">YJS4271</strain>
    </source>
</reference>
<dbReference type="InterPro" id="IPR016169">
    <property type="entry name" value="FAD-bd_PCMH_sub2"/>
</dbReference>
<comment type="catalytic activity">
    <reaction evidence="10">
        <text>(R)-lactate + 2 Fe(III)-[cytochrome c] = 2 Fe(II)-[cytochrome c] + pyruvate + 2 H(+)</text>
        <dbReference type="Rhea" id="RHEA:13521"/>
        <dbReference type="Rhea" id="RHEA-COMP:10350"/>
        <dbReference type="Rhea" id="RHEA-COMP:14399"/>
        <dbReference type="ChEBI" id="CHEBI:15361"/>
        <dbReference type="ChEBI" id="CHEBI:15378"/>
        <dbReference type="ChEBI" id="CHEBI:16004"/>
        <dbReference type="ChEBI" id="CHEBI:29033"/>
        <dbReference type="ChEBI" id="CHEBI:29034"/>
        <dbReference type="EC" id="1.1.2.4"/>
    </reaction>
</comment>
<evidence type="ECO:0000256" key="8">
    <source>
        <dbReference type="ARBA" id="ARBA00023128"/>
    </source>
</evidence>
<keyword evidence="7" id="KW-0560">Oxidoreductase</keyword>
<feature type="domain" description="FAD-binding PCMH-type" evidence="12">
    <location>
        <begin position="143"/>
        <end position="323"/>
    </location>
</feature>
<reference evidence="15" key="2">
    <citation type="journal article" date="2017" name="Genome Announc.">
        <title>Genome sequences of Cyberlindnera fabianii 65, Pichia kudriavzevii 129, and Saccharomyces cerevisiae 131 isolated from fermented masau fruits in Zimbabwe.</title>
        <authorList>
            <person name="van Rijswijck I.M.H."/>
            <person name="Derks M.F.L."/>
            <person name="Abee T."/>
            <person name="de Ridder D."/>
            <person name="Smid E.J."/>
        </authorList>
    </citation>
    <scope>NUCLEOTIDE SEQUENCE [LARGE SCALE GENOMIC DNA]</scope>
    <source>
        <strain evidence="15">65</strain>
    </source>
</reference>
<organism evidence="13">
    <name type="scientific">Cyberlindnera fabianii</name>
    <name type="common">Yeast</name>
    <name type="synonym">Hansenula fabianii</name>
    <dbReference type="NCBI Taxonomy" id="36022"/>
    <lineage>
        <taxon>Eukaryota</taxon>
        <taxon>Fungi</taxon>
        <taxon>Dikarya</taxon>
        <taxon>Ascomycota</taxon>
        <taxon>Saccharomycotina</taxon>
        <taxon>Saccharomycetes</taxon>
        <taxon>Phaffomycetales</taxon>
        <taxon>Phaffomycetaceae</taxon>
        <taxon>Cyberlindnera</taxon>
    </lineage>
</organism>
<evidence type="ECO:0000256" key="2">
    <source>
        <dbReference type="ARBA" id="ARBA00004173"/>
    </source>
</evidence>
<dbReference type="EMBL" id="MPUK01000001">
    <property type="protein sequence ID" value="ONH69936.1"/>
    <property type="molecule type" value="Genomic_DNA"/>
</dbReference>
<evidence type="ECO:0000256" key="7">
    <source>
        <dbReference type="ARBA" id="ARBA00023002"/>
    </source>
</evidence>
<dbReference type="GO" id="GO:1903457">
    <property type="term" value="P:lactate catabolic process"/>
    <property type="evidence" value="ECO:0007669"/>
    <property type="project" value="TreeGrafter"/>
</dbReference>
<evidence type="ECO:0000313" key="14">
    <source>
        <dbReference type="EMBL" id="ONH69936.1"/>
    </source>
</evidence>
<dbReference type="Pfam" id="PF02913">
    <property type="entry name" value="FAD-oxidase_C"/>
    <property type="match status" value="1"/>
</dbReference>
<keyword evidence="4" id="KW-0285">Flavoprotein</keyword>
<dbReference type="Gene3D" id="1.10.45.10">
    <property type="entry name" value="Vanillyl-alcohol Oxidase, Chain A, domain 4"/>
    <property type="match status" value="1"/>
</dbReference>
<evidence type="ECO:0000256" key="9">
    <source>
        <dbReference type="ARBA" id="ARBA00038897"/>
    </source>
</evidence>
<evidence type="ECO:0000256" key="11">
    <source>
        <dbReference type="ARBA" id="ARBA00083446"/>
    </source>
</evidence>
<evidence type="ECO:0000256" key="4">
    <source>
        <dbReference type="ARBA" id="ARBA00022630"/>
    </source>
</evidence>
<keyword evidence="6" id="KW-0809">Transit peptide</keyword>
<gene>
    <name evidence="14" type="ORF">BON22_0125</name>
    <name evidence="13" type="ORF">CYFA0S_02e04940g</name>
</gene>
<dbReference type="PANTHER" id="PTHR11748:SF111">
    <property type="entry name" value="D-LACTATE DEHYDROGENASE, MITOCHONDRIAL-RELATED"/>
    <property type="match status" value="1"/>
</dbReference>
<dbReference type="SUPFAM" id="SSF56176">
    <property type="entry name" value="FAD-binding/transporter-associated domain-like"/>
    <property type="match status" value="1"/>
</dbReference>
<dbReference type="InterPro" id="IPR016166">
    <property type="entry name" value="FAD-bd_PCMH"/>
</dbReference>
<dbReference type="EMBL" id="LK052887">
    <property type="protein sequence ID" value="CDR38720.1"/>
    <property type="molecule type" value="Genomic_DNA"/>
</dbReference>
<comment type="cofactor">
    <cofactor evidence="1">
        <name>FAD</name>
        <dbReference type="ChEBI" id="CHEBI:57692"/>
    </cofactor>
</comment>
<dbReference type="InterPro" id="IPR016164">
    <property type="entry name" value="FAD-linked_Oxase-like_C"/>
</dbReference>
<dbReference type="GO" id="GO:0005739">
    <property type="term" value="C:mitochondrion"/>
    <property type="evidence" value="ECO:0007669"/>
    <property type="project" value="UniProtKB-SubCell"/>
</dbReference>
<dbReference type="VEuPathDB" id="FungiDB:BON22_0125"/>
<accession>A0A061ATK3</accession>
<dbReference type="InterPro" id="IPR006094">
    <property type="entry name" value="Oxid_FAD_bind_N"/>
</dbReference>
<comment type="similarity">
    <text evidence="3">Belongs to the FAD-binding oxidoreductase/transferase type 4 family.</text>
</comment>
<dbReference type="OrthoDB" id="7786253at2759"/>
<dbReference type="GO" id="GO:0008720">
    <property type="term" value="F:D-lactate dehydrogenase (NAD+) activity"/>
    <property type="evidence" value="ECO:0007669"/>
    <property type="project" value="TreeGrafter"/>
</dbReference>
<keyword evidence="15" id="KW-1185">Reference proteome</keyword>
<comment type="subcellular location">
    <subcellularLocation>
        <location evidence="2">Mitochondrion</location>
    </subcellularLocation>
</comment>
<evidence type="ECO:0000256" key="5">
    <source>
        <dbReference type="ARBA" id="ARBA00022827"/>
    </source>
</evidence>
<evidence type="ECO:0000313" key="13">
    <source>
        <dbReference type="EMBL" id="CDR38720.1"/>
    </source>
</evidence>
<keyword evidence="5" id="KW-0274">FAD</keyword>
<dbReference type="GO" id="GO:0071949">
    <property type="term" value="F:FAD binding"/>
    <property type="evidence" value="ECO:0007669"/>
    <property type="project" value="InterPro"/>
</dbReference>
<dbReference type="Proteomes" id="UP000189513">
    <property type="component" value="Unassembled WGS sequence"/>
</dbReference>
<dbReference type="OMA" id="RACNAYS"/>
<dbReference type="SUPFAM" id="SSF55103">
    <property type="entry name" value="FAD-linked oxidases, C-terminal domain"/>
    <property type="match status" value="1"/>
</dbReference>